<accession>A0A084WTZ0</accession>
<reference evidence="3" key="2">
    <citation type="submission" date="2020-05" db="UniProtKB">
        <authorList>
            <consortium name="EnsemblMetazoa"/>
        </authorList>
    </citation>
    <scope>IDENTIFICATION</scope>
</reference>
<dbReference type="AlphaFoldDB" id="A0A084WTZ0"/>
<proteinExistence type="predicted"/>
<keyword evidence="4" id="KW-1185">Reference proteome</keyword>
<feature type="region of interest" description="Disordered" evidence="1">
    <location>
        <begin position="23"/>
        <end position="50"/>
    </location>
</feature>
<reference evidence="2 4" key="1">
    <citation type="journal article" date="2014" name="BMC Genomics">
        <title>Genome sequence of Anopheles sinensis provides insight into genetics basis of mosquito competence for malaria parasites.</title>
        <authorList>
            <person name="Zhou D."/>
            <person name="Zhang D."/>
            <person name="Ding G."/>
            <person name="Shi L."/>
            <person name="Hou Q."/>
            <person name="Ye Y."/>
            <person name="Xu Y."/>
            <person name="Zhou H."/>
            <person name="Xiong C."/>
            <person name="Li S."/>
            <person name="Yu J."/>
            <person name="Hong S."/>
            <person name="Yu X."/>
            <person name="Zou P."/>
            <person name="Chen C."/>
            <person name="Chang X."/>
            <person name="Wang W."/>
            <person name="Lv Y."/>
            <person name="Sun Y."/>
            <person name="Ma L."/>
            <person name="Shen B."/>
            <person name="Zhu C."/>
        </authorList>
    </citation>
    <scope>NUCLEOTIDE SEQUENCE [LARGE SCALE GENOMIC DNA]</scope>
</reference>
<dbReference type="GO" id="GO:0004180">
    <property type="term" value="F:carboxypeptidase activity"/>
    <property type="evidence" value="ECO:0007669"/>
    <property type="project" value="UniProtKB-KW"/>
</dbReference>
<keyword evidence="2" id="KW-0121">Carboxypeptidase</keyword>
<evidence type="ECO:0000313" key="2">
    <source>
        <dbReference type="EMBL" id="KFB53684.1"/>
    </source>
</evidence>
<keyword evidence="2" id="KW-0645">Protease</keyword>
<dbReference type="EMBL" id="ATLV01026966">
    <property type="status" value="NOT_ANNOTATED_CDS"/>
    <property type="molecule type" value="Genomic_DNA"/>
</dbReference>
<organism evidence="2">
    <name type="scientific">Anopheles sinensis</name>
    <name type="common">Mosquito</name>
    <dbReference type="NCBI Taxonomy" id="74873"/>
    <lineage>
        <taxon>Eukaryota</taxon>
        <taxon>Metazoa</taxon>
        <taxon>Ecdysozoa</taxon>
        <taxon>Arthropoda</taxon>
        <taxon>Hexapoda</taxon>
        <taxon>Insecta</taxon>
        <taxon>Pterygota</taxon>
        <taxon>Neoptera</taxon>
        <taxon>Endopterygota</taxon>
        <taxon>Diptera</taxon>
        <taxon>Nematocera</taxon>
        <taxon>Culicoidea</taxon>
        <taxon>Culicidae</taxon>
        <taxon>Anophelinae</taxon>
        <taxon>Anopheles</taxon>
    </lineage>
</organism>
<keyword evidence="2" id="KW-0378">Hydrolase</keyword>
<dbReference type="EMBL" id="KE525421">
    <property type="protein sequence ID" value="KFB53684.1"/>
    <property type="molecule type" value="Genomic_DNA"/>
</dbReference>
<evidence type="ECO:0000256" key="1">
    <source>
        <dbReference type="SAM" id="MobiDB-lite"/>
    </source>
</evidence>
<sequence length="50" mass="5589">MLPARQNSDAVNEINPIRFPGFERRLSMEENGAGTPASKKSRPPVQYCVE</sequence>
<dbReference type="EnsemblMetazoa" id="ASIC022015-RA">
    <property type="protein sequence ID" value="ASIC022015-PA"/>
    <property type="gene ID" value="ASIC022015"/>
</dbReference>
<evidence type="ECO:0000313" key="3">
    <source>
        <dbReference type="EnsemblMetazoa" id="ASIC022015-PA"/>
    </source>
</evidence>
<gene>
    <name evidence="2" type="ORF">ZHAS_00022015</name>
</gene>
<protein>
    <submittedName>
        <fullName evidence="2 3">Glutamate carboxypeptidase II</fullName>
    </submittedName>
</protein>
<evidence type="ECO:0000313" key="4">
    <source>
        <dbReference type="Proteomes" id="UP000030765"/>
    </source>
</evidence>
<dbReference type="VEuPathDB" id="VectorBase:ASIC022015"/>
<dbReference type="Proteomes" id="UP000030765">
    <property type="component" value="Unassembled WGS sequence"/>
</dbReference>
<name>A0A084WTZ0_ANOSI</name>